<protein>
    <submittedName>
        <fullName evidence="2">NADH oxidase</fullName>
    </submittedName>
</protein>
<dbReference type="Pfam" id="PF00724">
    <property type="entry name" value="Oxidored_FMN"/>
    <property type="match status" value="1"/>
</dbReference>
<dbReference type="PANTHER" id="PTHR43303:SF2">
    <property type="entry name" value="INDOLEAMINE 2,3-DIOXYGENASE PYRROLE 2,3-DIOXYGENASE (AFU_ORTHOLOGUE AFUA_5G01450"/>
    <property type="match status" value="1"/>
</dbReference>
<dbReference type="AlphaFoldDB" id="A0A9P4IIK3"/>
<feature type="domain" description="NADH:flavin oxidoreductase/NADH oxidase N-terminal" evidence="1">
    <location>
        <begin position="36"/>
        <end position="377"/>
    </location>
</feature>
<keyword evidence="3" id="KW-1185">Reference proteome</keyword>
<evidence type="ECO:0000313" key="3">
    <source>
        <dbReference type="Proteomes" id="UP000799772"/>
    </source>
</evidence>
<dbReference type="CDD" id="cd02932">
    <property type="entry name" value="OYE_YqiM_FMN"/>
    <property type="match status" value="1"/>
</dbReference>
<dbReference type="PANTHER" id="PTHR43303">
    <property type="entry name" value="NADPH DEHYDROGENASE C23G7.10C-RELATED"/>
    <property type="match status" value="1"/>
</dbReference>
<evidence type="ECO:0000259" key="1">
    <source>
        <dbReference type="Pfam" id="PF00724"/>
    </source>
</evidence>
<organism evidence="2 3">
    <name type="scientific">Rhizodiscina lignyota</name>
    <dbReference type="NCBI Taxonomy" id="1504668"/>
    <lineage>
        <taxon>Eukaryota</taxon>
        <taxon>Fungi</taxon>
        <taxon>Dikarya</taxon>
        <taxon>Ascomycota</taxon>
        <taxon>Pezizomycotina</taxon>
        <taxon>Dothideomycetes</taxon>
        <taxon>Pleosporomycetidae</taxon>
        <taxon>Aulographales</taxon>
        <taxon>Rhizodiscinaceae</taxon>
        <taxon>Rhizodiscina</taxon>
    </lineage>
</organism>
<dbReference type="GO" id="GO:0050661">
    <property type="term" value="F:NADP binding"/>
    <property type="evidence" value="ECO:0007669"/>
    <property type="project" value="InterPro"/>
</dbReference>
<dbReference type="SUPFAM" id="SSF51395">
    <property type="entry name" value="FMN-linked oxidoreductases"/>
    <property type="match status" value="1"/>
</dbReference>
<gene>
    <name evidence="2" type="ORF">NA57DRAFT_39579</name>
</gene>
<name>A0A9P4IIK3_9PEZI</name>
<dbReference type="GO" id="GO:0010181">
    <property type="term" value="F:FMN binding"/>
    <property type="evidence" value="ECO:0007669"/>
    <property type="project" value="InterPro"/>
</dbReference>
<dbReference type="OrthoDB" id="72788at2759"/>
<evidence type="ECO:0000313" key="2">
    <source>
        <dbReference type="EMBL" id="KAF2099107.1"/>
    </source>
</evidence>
<dbReference type="InterPro" id="IPR044152">
    <property type="entry name" value="YqjM-like"/>
</dbReference>
<dbReference type="InterPro" id="IPR001155">
    <property type="entry name" value="OxRdtase_FMN_N"/>
</dbReference>
<proteinExistence type="predicted"/>
<sequence>MASPRNEPVPNIPFFYPSVPQPPGSALQLSSSTPTLFKPITIRGQTYQNRIFVAPMCSYSCAPSGPQIGALTSFHIATLGHYAIKGSSLVFIEASAVSPEGRISPNDSGIWQDEQIEGIRKVADQVHAAGSKLGIQLAHAGRKASTVAPWLGRERGKSIVAGEDVHGWPNGVVGPSPIAWSSEGYAKPNELSEEGIKGIVKAFADAAKRAVAAGVDVIEIHGAHGYLLCSFNSPISNQRTDKYGGSFENRTRICVEVIKAVREVIPADMPLFYRITSTEWMDESEEAKTLGSWDVAQSIQFAKQLPSLGVDLLDVSSGGNHEHQRIQPHLTYQIEIAGQIRKELKQASLPLLIGAVGMITGAEQARDIVQLQKGQYIAEPGTNGDVNFEGSTKAEAEQARDLVQGDDSVADVILVARQFMREPEWVLRVAWRLGVEVQWPIQYGRGKFLKGSVI</sequence>
<dbReference type="EMBL" id="ML978126">
    <property type="protein sequence ID" value="KAF2099107.1"/>
    <property type="molecule type" value="Genomic_DNA"/>
</dbReference>
<dbReference type="Proteomes" id="UP000799772">
    <property type="component" value="Unassembled WGS sequence"/>
</dbReference>
<dbReference type="GO" id="GO:0003959">
    <property type="term" value="F:NADPH dehydrogenase activity"/>
    <property type="evidence" value="ECO:0007669"/>
    <property type="project" value="InterPro"/>
</dbReference>
<comment type="caution">
    <text evidence="2">The sequence shown here is derived from an EMBL/GenBank/DDBJ whole genome shotgun (WGS) entry which is preliminary data.</text>
</comment>
<dbReference type="InterPro" id="IPR013785">
    <property type="entry name" value="Aldolase_TIM"/>
</dbReference>
<dbReference type="Gene3D" id="3.20.20.70">
    <property type="entry name" value="Aldolase class I"/>
    <property type="match status" value="1"/>
</dbReference>
<reference evidence="2" key="1">
    <citation type="journal article" date="2020" name="Stud. Mycol.">
        <title>101 Dothideomycetes genomes: a test case for predicting lifestyles and emergence of pathogens.</title>
        <authorList>
            <person name="Haridas S."/>
            <person name="Albert R."/>
            <person name="Binder M."/>
            <person name="Bloem J."/>
            <person name="Labutti K."/>
            <person name="Salamov A."/>
            <person name="Andreopoulos B."/>
            <person name="Baker S."/>
            <person name="Barry K."/>
            <person name="Bills G."/>
            <person name="Bluhm B."/>
            <person name="Cannon C."/>
            <person name="Castanera R."/>
            <person name="Culley D."/>
            <person name="Daum C."/>
            <person name="Ezra D."/>
            <person name="Gonzalez J."/>
            <person name="Henrissat B."/>
            <person name="Kuo A."/>
            <person name="Liang C."/>
            <person name="Lipzen A."/>
            <person name="Lutzoni F."/>
            <person name="Magnuson J."/>
            <person name="Mondo S."/>
            <person name="Nolan M."/>
            <person name="Ohm R."/>
            <person name="Pangilinan J."/>
            <person name="Park H.-J."/>
            <person name="Ramirez L."/>
            <person name="Alfaro M."/>
            <person name="Sun H."/>
            <person name="Tritt A."/>
            <person name="Yoshinaga Y."/>
            <person name="Zwiers L.-H."/>
            <person name="Turgeon B."/>
            <person name="Goodwin S."/>
            <person name="Spatafora J."/>
            <person name="Crous P."/>
            <person name="Grigoriev I."/>
        </authorList>
    </citation>
    <scope>NUCLEOTIDE SEQUENCE</scope>
    <source>
        <strain evidence="2">CBS 133067</strain>
    </source>
</reference>
<accession>A0A9P4IIK3</accession>